<dbReference type="GO" id="GO:0002098">
    <property type="term" value="P:tRNA wobble uridine modification"/>
    <property type="evidence" value="ECO:0007669"/>
    <property type="project" value="InterPro"/>
</dbReference>
<comment type="similarity">
    <text evidence="4">Belongs to the ELP4 family.</text>
</comment>
<keyword evidence="7" id="KW-0819">tRNA processing</keyword>
<comment type="subcellular location">
    <subcellularLocation>
        <location evidence="2">Cytoplasm</location>
    </subcellularLocation>
    <subcellularLocation>
        <location evidence="1">Nucleus</location>
    </subcellularLocation>
</comment>
<evidence type="ECO:0000256" key="8">
    <source>
        <dbReference type="ARBA" id="ARBA00023242"/>
    </source>
</evidence>
<dbReference type="EMBL" id="QWIT01001103">
    <property type="protein sequence ID" value="RMZ19194.1"/>
    <property type="molecule type" value="Genomic_DNA"/>
</dbReference>
<reference evidence="10 11" key="1">
    <citation type="journal article" date="2018" name="BMC Genomics">
        <title>Genomic evidence for intraspecific hybridization in a clonal and extremely halotolerant yeast.</title>
        <authorList>
            <person name="Gostincar C."/>
            <person name="Stajich J.E."/>
            <person name="Zupancic J."/>
            <person name="Zalar P."/>
            <person name="Gunde-Cimerman N."/>
        </authorList>
    </citation>
    <scope>NUCLEOTIDE SEQUENCE [LARGE SCALE GENOMIC DNA]</scope>
    <source>
        <strain evidence="10 11">EXF-120</strain>
    </source>
</reference>
<dbReference type="PANTHER" id="PTHR12896:SF1">
    <property type="entry name" value="ELONGATOR COMPLEX PROTEIN 4"/>
    <property type="match status" value="1"/>
</dbReference>
<organism evidence="10 11">
    <name type="scientific">Hortaea werneckii</name>
    <name type="common">Black yeast</name>
    <name type="synonym">Cladosporium werneckii</name>
    <dbReference type="NCBI Taxonomy" id="91943"/>
    <lineage>
        <taxon>Eukaryota</taxon>
        <taxon>Fungi</taxon>
        <taxon>Dikarya</taxon>
        <taxon>Ascomycota</taxon>
        <taxon>Pezizomycotina</taxon>
        <taxon>Dothideomycetes</taxon>
        <taxon>Dothideomycetidae</taxon>
        <taxon>Mycosphaerellales</taxon>
        <taxon>Teratosphaeriaceae</taxon>
        <taxon>Hortaea</taxon>
    </lineage>
</organism>
<evidence type="ECO:0000256" key="5">
    <source>
        <dbReference type="ARBA" id="ARBA00020265"/>
    </source>
</evidence>
<dbReference type="GO" id="GO:0008023">
    <property type="term" value="C:transcription elongation factor complex"/>
    <property type="evidence" value="ECO:0007669"/>
    <property type="project" value="TreeGrafter"/>
</dbReference>
<dbReference type="AlphaFoldDB" id="A0A3M7I0Z4"/>
<dbReference type="OrthoDB" id="289162at2759"/>
<dbReference type="VEuPathDB" id="FungiDB:BTJ68_06257"/>
<evidence type="ECO:0000256" key="1">
    <source>
        <dbReference type="ARBA" id="ARBA00004123"/>
    </source>
</evidence>
<dbReference type="GO" id="GO:0033588">
    <property type="term" value="C:elongator holoenzyme complex"/>
    <property type="evidence" value="ECO:0007669"/>
    <property type="project" value="InterPro"/>
</dbReference>
<proteinExistence type="inferred from homology"/>
<feature type="region of interest" description="Disordered" evidence="9">
    <location>
        <begin position="376"/>
        <end position="397"/>
    </location>
</feature>
<feature type="region of interest" description="Disordered" evidence="9">
    <location>
        <begin position="436"/>
        <end position="467"/>
    </location>
</feature>
<evidence type="ECO:0000313" key="10">
    <source>
        <dbReference type="EMBL" id="RMZ19194.1"/>
    </source>
</evidence>
<dbReference type="InterPro" id="IPR008728">
    <property type="entry name" value="Elongator_complex_protein_4"/>
</dbReference>
<dbReference type="InterPro" id="IPR027417">
    <property type="entry name" value="P-loop_NTPase"/>
</dbReference>
<dbReference type="Pfam" id="PF05625">
    <property type="entry name" value="PAXNEB"/>
    <property type="match status" value="1"/>
</dbReference>
<dbReference type="UniPathway" id="UPA00988"/>
<evidence type="ECO:0000256" key="4">
    <source>
        <dbReference type="ARBA" id="ARBA00007573"/>
    </source>
</evidence>
<keyword evidence="6" id="KW-0963">Cytoplasm</keyword>
<dbReference type="Gene3D" id="3.40.50.300">
    <property type="entry name" value="P-loop containing nucleotide triphosphate hydrolases"/>
    <property type="match status" value="1"/>
</dbReference>
<protein>
    <recommendedName>
        <fullName evidence="5">Elongator complex protein 4</fullName>
    </recommendedName>
</protein>
<feature type="region of interest" description="Disordered" evidence="9">
    <location>
        <begin position="91"/>
        <end position="115"/>
    </location>
</feature>
<feature type="region of interest" description="Disordered" evidence="9">
    <location>
        <begin position="218"/>
        <end position="241"/>
    </location>
</feature>
<gene>
    <name evidence="10" type="ORF">D0859_16813</name>
</gene>
<comment type="pathway">
    <text evidence="3">tRNA modification; 5-methoxycarbonylmethyl-2-thiouridine-tRNA biosynthesis.</text>
</comment>
<evidence type="ECO:0000256" key="2">
    <source>
        <dbReference type="ARBA" id="ARBA00004496"/>
    </source>
</evidence>
<comment type="caution">
    <text evidence="10">The sequence shown here is derived from an EMBL/GenBank/DDBJ whole genome shotgun (WGS) entry which is preliminary data.</text>
</comment>
<keyword evidence="8" id="KW-0539">Nucleus</keyword>
<sequence>MVGSRNVDHIEGLAALGSNLKRAGGLQADFMWSAKWSRLFHIISSHVFGVKYAFAHKQLHPLDMMMGVALVQLNVCQMAFRKRNVAVGKGSGGDADGVPATVQTGVRPSSLTSSHPVISTGSSSLDEILGGHAGLALGSSLLIEESGTTDFSGALLKYYAAEGICHGHAVHVVGMGDGWIRDLPAAAEEKGSRRSSASSSSGSEDKMKIAWRYEKLGQTGDRAPPSPRSHPDQNDPNAPQIPFCHTFDLTKRLTIPPTARINHIPLKSPTKPFESIIPSLDQAIQTLPPGTLHRLVIPTVLSPALWPPTASRPENFLHFLHSLQALLQKHPTRLTAMLTLPLELQPRSSGLTRWAELFSDGVLELTPFPHLMDASRSSGLAESGGARAGKDEQPQGMLKVHKLPITTARGEGGAGPGNTIGEDLAFTVSRRKFEIRPFALPPAEGDQEAQQKEGGGNSGLTGRDVEF</sequence>
<dbReference type="CDD" id="cd19494">
    <property type="entry name" value="Elp4"/>
    <property type="match status" value="1"/>
</dbReference>
<evidence type="ECO:0000313" key="11">
    <source>
        <dbReference type="Proteomes" id="UP000281677"/>
    </source>
</evidence>
<dbReference type="Proteomes" id="UP000281677">
    <property type="component" value="Unassembled WGS sequence"/>
</dbReference>
<evidence type="ECO:0000256" key="3">
    <source>
        <dbReference type="ARBA" id="ARBA00005043"/>
    </source>
</evidence>
<evidence type="ECO:0000256" key="9">
    <source>
        <dbReference type="SAM" id="MobiDB-lite"/>
    </source>
</evidence>
<evidence type="ECO:0000256" key="6">
    <source>
        <dbReference type="ARBA" id="ARBA00022490"/>
    </source>
</evidence>
<feature type="compositionally biased region" description="Polar residues" evidence="9">
    <location>
        <begin position="101"/>
        <end position="115"/>
    </location>
</feature>
<dbReference type="PANTHER" id="PTHR12896">
    <property type="entry name" value="PAX6 NEIGHBOR PROTEIN PAXNEB"/>
    <property type="match status" value="1"/>
</dbReference>
<accession>A0A3M7I0Z4</accession>
<evidence type="ECO:0000256" key="7">
    <source>
        <dbReference type="ARBA" id="ARBA00022694"/>
    </source>
</evidence>
<dbReference type="GO" id="GO:0005737">
    <property type="term" value="C:cytoplasm"/>
    <property type="evidence" value="ECO:0007669"/>
    <property type="project" value="UniProtKB-SubCell"/>
</dbReference>
<name>A0A3M7I0Z4_HORWE</name>